<name>A0A2H0RAY1_UNCKA</name>
<dbReference type="Proteomes" id="UP000230214">
    <property type="component" value="Unassembled WGS sequence"/>
</dbReference>
<evidence type="ECO:0000313" key="2">
    <source>
        <dbReference type="Proteomes" id="UP000230214"/>
    </source>
</evidence>
<evidence type="ECO:0000313" key="1">
    <source>
        <dbReference type="EMBL" id="PIR43637.1"/>
    </source>
</evidence>
<dbReference type="AlphaFoldDB" id="A0A2H0RAY1"/>
<protein>
    <submittedName>
        <fullName evidence="1">Uncharacterized protein</fullName>
    </submittedName>
</protein>
<accession>A0A2H0RAY1</accession>
<proteinExistence type="predicted"/>
<comment type="caution">
    <text evidence="1">The sequence shown here is derived from an EMBL/GenBank/DDBJ whole genome shotgun (WGS) entry which is preliminary data.</text>
</comment>
<dbReference type="EMBL" id="PCXU01000016">
    <property type="protein sequence ID" value="PIR43637.1"/>
    <property type="molecule type" value="Genomic_DNA"/>
</dbReference>
<sequence length="119" mass="13876">MGPETVIDTLKNTVDDAIQRYIVRGAGEVITSEEPEEDIRVIQFPNKSEMGCVGNQVYVRDPLGQEWGIYKLRYNNGKEEACTWERRINKEETRNCRLSVNETLKKILAFVEELEQLYY</sequence>
<organism evidence="1 2">
    <name type="scientific">candidate division WWE3 bacterium CG10_big_fil_rev_8_21_14_0_10_32_10</name>
    <dbReference type="NCBI Taxonomy" id="1975090"/>
    <lineage>
        <taxon>Bacteria</taxon>
        <taxon>Katanobacteria</taxon>
    </lineage>
</organism>
<gene>
    <name evidence="1" type="ORF">COV24_01765</name>
</gene>
<reference evidence="1 2" key="1">
    <citation type="submission" date="2017-09" db="EMBL/GenBank/DDBJ databases">
        <title>Depth-based differentiation of microbial function through sediment-hosted aquifers and enrichment of novel symbionts in the deep terrestrial subsurface.</title>
        <authorList>
            <person name="Probst A.J."/>
            <person name="Ladd B."/>
            <person name="Jarett J.K."/>
            <person name="Geller-Mcgrath D.E."/>
            <person name="Sieber C.M."/>
            <person name="Emerson J.B."/>
            <person name="Anantharaman K."/>
            <person name="Thomas B.C."/>
            <person name="Malmstrom R."/>
            <person name="Stieglmeier M."/>
            <person name="Klingl A."/>
            <person name="Woyke T."/>
            <person name="Ryan C.M."/>
            <person name="Banfield J.F."/>
        </authorList>
    </citation>
    <scope>NUCLEOTIDE SEQUENCE [LARGE SCALE GENOMIC DNA]</scope>
    <source>
        <strain evidence="1">CG10_big_fil_rev_8_21_14_0_10_32_10</strain>
    </source>
</reference>